<keyword evidence="2" id="KW-0732">Signal</keyword>
<feature type="signal peptide" evidence="2">
    <location>
        <begin position="1"/>
        <end position="30"/>
    </location>
</feature>
<name>A0AAX2LKX5_STRSZ</name>
<feature type="region of interest" description="Disordered" evidence="1">
    <location>
        <begin position="176"/>
        <end position="258"/>
    </location>
</feature>
<gene>
    <name evidence="3" type="ORF">NCTC7023_01095</name>
</gene>
<feature type="chain" id="PRO_5043399241" evidence="2">
    <location>
        <begin position="31"/>
        <end position="287"/>
    </location>
</feature>
<feature type="compositionally biased region" description="Gly residues" evidence="1">
    <location>
        <begin position="278"/>
        <end position="287"/>
    </location>
</feature>
<feature type="compositionally biased region" description="Basic and acidic residues" evidence="1">
    <location>
        <begin position="179"/>
        <end position="196"/>
    </location>
</feature>
<dbReference type="AlphaFoldDB" id="A0AAX2LKX5"/>
<evidence type="ECO:0000313" key="4">
    <source>
        <dbReference type="Proteomes" id="UP000255476"/>
    </source>
</evidence>
<evidence type="ECO:0000256" key="1">
    <source>
        <dbReference type="SAM" id="MobiDB-lite"/>
    </source>
</evidence>
<organism evidence="3 4">
    <name type="scientific">Streptococcus equi subsp. zooepidemicus</name>
    <dbReference type="NCBI Taxonomy" id="40041"/>
    <lineage>
        <taxon>Bacteria</taxon>
        <taxon>Bacillati</taxon>
        <taxon>Bacillota</taxon>
        <taxon>Bacilli</taxon>
        <taxon>Lactobacillales</taxon>
        <taxon>Streptococcaceae</taxon>
        <taxon>Streptococcus</taxon>
    </lineage>
</organism>
<feature type="compositionally biased region" description="Polar residues" evidence="1">
    <location>
        <begin position="239"/>
        <end position="249"/>
    </location>
</feature>
<sequence length="287" mass="32166">MNYLKENKVKKKLMLATALLALGTATNVKADYWSEPYPHGGYYGYDDPNRPTGDPRVWGFRNDWEKARDFGVKPIKENEETIEVKTVPDAVLSVVYKNINGEEEVIKKSISELQGRTLDGYTYSSQEIMQLGLANGSGYITFPLKDKYKPKQGDWYKLTLTIDGFYLAGGEWTVGDTPLDEKEAKEKEERKQKELETQNLQSEIASLELTNQANGDSAESQKLSSTESEEVEEYSTATQNNESAQQSDNTGHKEESFWAKHFTSSIRSAGTKSRVGLQAGGKGNFLL</sequence>
<comment type="caution">
    <text evidence="3">The sequence shown here is derived from an EMBL/GenBank/DDBJ whole genome shotgun (WGS) entry which is preliminary data.</text>
</comment>
<proteinExistence type="predicted"/>
<evidence type="ECO:0000256" key="2">
    <source>
        <dbReference type="SAM" id="SignalP"/>
    </source>
</evidence>
<dbReference type="EMBL" id="UHHT01000001">
    <property type="protein sequence ID" value="SUO81744.1"/>
    <property type="molecule type" value="Genomic_DNA"/>
</dbReference>
<reference evidence="3 4" key="1">
    <citation type="submission" date="2018-06" db="EMBL/GenBank/DDBJ databases">
        <authorList>
            <consortium name="Pathogen Informatics"/>
            <person name="Doyle S."/>
        </authorList>
    </citation>
    <scope>NUCLEOTIDE SEQUENCE [LARGE SCALE GENOMIC DNA]</scope>
    <source>
        <strain evidence="3 4">NCTC7023</strain>
    </source>
</reference>
<accession>A0AAX2LKX5</accession>
<dbReference type="Proteomes" id="UP000255476">
    <property type="component" value="Unassembled WGS sequence"/>
</dbReference>
<protein>
    <submittedName>
        <fullName evidence="3">Secreted phage protein</fullName>
    </submittedName>
</protein>
<feature type="compositionally biased region" description="Polar residues" evidence="1">
    <location>
        <begin position="197"/>
        <end position="223"/>
    </location>
</feature>
<feature type="region of interest" description="Disordered" evidence="1">
    <location>
        <begin position="268"/>
        <end position="287"/>
    </location>
</feature>
<evidence type="ECO:0000313" key="3">
    <source>
        <dbReference type="EMBL" id="SUO81744.1"/>
    </source>
</evidence>